<keyword evidence="2" id="KW-1185">Reference proteome</keyword>
<sequence>MDSVDIYTPILQRYGYDLRDFEHTIAVLSIRKSNPLTNILDGVVEDINGREAQASELYRRFQKFDTLALNHFADTIYEIDTTFVSSLGKYRLPKIFRPKAGKYVVTFDYTSTLDYRIGTRTLQYKSYNNNRVEQENQFWFNRSNNKETMRSEILIPSRYDSLVIKFNIPKLEKKSDIVDSSTISNIRIIYYPKIETARLNYIQELVYGNQRLTPKPFDNDTDDIADSLRPPFIGRR</sequence>
<dbReference type="STRING" id="1433126.BN938_1023"/>
<evidence type="ECO:0008006" key="3">
    <source>
        <dbReference type="Google" id="ProtNLM"/>
    </source>
</evidence>
<organism evidence="1 2">
    <name type="scientific">Mucinivorans hirudinis</name>
    <dbReference type="NCBI Taxonomy" id="1433126"/>
    <lineage>
        <taxon>Bacteria</taxon>
        <taxon>Pseudomonadati</taxon>
        <taxon>Bacteroidota</taxon>
        <taxon>Bacteroidia</taxon>
        <taxon>Bacteroidales</taxon>
        <taxon>Rikenellaceae</taxon>
        <taxon>Mucinivorans</taxon>
    </lineage>
</organism>
<gene>
    <name evidence="1" type="ORF">BN938_1023</name>
</gene>
<dbReference type="EMBL" id="HG934468">
    <property type="protein sequence ID" value="CDN31121.1"/>
    <property type="molecule type" value="Genomic_DNA"/>
</dbReference>
<evidence type="ECO:0000313" key="1">
    <source>
        <dbReference type="EMBL" id="CDN31121.1"/>
    </source>
</evidence>
<name>A0A060R7A5_9BACT</name>
<proteinExistence type="predicted"/>
<accession>A0A060R7A5</accession>
<evidence type="ECO:0000313" key="2">
    <source>
        <dbReference type="Proteomes" id="UP000027616"/>
    </source>
</evidence>
<dbReference type="Proteomes" id="UP000027616">
    <property type="component" value="Chromosome I"/>
</dbReference>
<reference evidence="1 2" key="1">
    <citation type="journal article" date="2015" name="Genome Announc.">
        <title>Complete Genome Sequence of the Novel Leech Symbiont Mucinivorans hirudinis M3T.</title>
        <authorList>
            <person name="Nelson M.C."/>
            <person name="Bomar L."/>
            <person name="Graf J."/>
        </authorList>
    </citation>
    <scope>NUCLEOTIDE SEQUENCE [LARGE SCALE GENOMIC DNA]</scope>
    <source>
        <strain evidence="2">M3</strain>
    </source>
</reference>
<dbReference type="KEGG" id="rbc:BN938_1023"/>
<protein>
    <recommendedName>
        <fullName evidence="3">DUF4296 domain-containing protein</fullName>
    </recommendedName>
</protein>
<dbReference type="AlphaFoldDB" id="A0A060R7A5"/>
<dbReference type="HOGENOM" id="CLU_1174356_0_0_10"/>